<protein>
    <submittedName>
        <fullName evidence="2">Uncharacterized protein</fullName>
    </submittedName>
</protein>
<dbReference type="Proteomes" id="UP001210261">
    <property type="component" value="Unassembled WGS sequence"/>
</dbReference>
<sequence length="247" mass="29762">MSILVWFSIVFFAGFFVVRFFKKNLVFRDSLKPYFCGLVVVLLLQIYYKIDESKEAIASDIEYAREEMRGYFRDINPAMGFFEMDKKAQRYKFAMEAQNRLLQHMKEYSGFFSGLDRLLSNLTYEAWSLDAKHVTYKIDSMNALDGIDSRFYNRKSYDTTLFGSYDTNFNSVIFAREILLRQYVETIETMREYALRIGEPNVTNNFINYHIRQHNIYMEQLQYLEKHRNNFDYDEYEKFLKNFYGIE</sequence>
<organism evidence="2 3">
    <name type="scientific">Helicobacter ibis</name>
    <dbReference type="NCBI Taxonomy" id="2962633"/>
    <lineage>
        <taxon>Bacteria</taxon>
        <taxon>Pseudomonadati</taxon>
        <taxon>Campylobacterota</taxon>
        <taxon>Epsilonproteobacteria</taxon>
        <taxon>Campylobacterales</taxon>
        <taxon>Helicobacteraceae</taxon>
        <taxon>Helicobacter</taxon>
    </lineage>
</organism>
<feature type="transmembrane region" description="Helical" evidence="1">
    <location>
        <begin position="33"/>
        <end position="50"/>
    </location>
</feature>
<keyword evidence="1" id="KW-0812">Transmembrane</keyword>
<evidence type="ECO:0000256" key="1">
    <source>
        <dbReference type="SAM" id="Phobius"/>
    </source>
</evidence>
<reference evidence="2 3" key="1">
    <citation type="submission" date="2023-01" db="EMBL/GenBank/DDBJ databases">
        <title>Description of Helicobacter ibis sp. nov. isolated from faecal droppings of black-faced ibis (Theristicus melanopis).</title>
        <authorList>
            <person name="Lopez-Cantillo M."/>
            <person name="Vidal-Veuthey B."/>
            <person name="Mella A."/>
            <person name="De La Haba R."/>
            <person name="Collado L."/>
        </authorList>
    </citation>
    <scope>NUCLEOTIDE SEQUENCE [LARGE SCALE GENOMIC DNA]</scope>
    <source>
        <strain evidence="2 3">A82</strain>
    </source>
</reference>
<feature type="transmembrane region" description="Helical" evidence="1">
    <location>
        <begin position="6"/>
        <end position="21"/>
    </location>
</feature>
<comment type="caution">
    <text evidence="2">The sequence shown here is derived from an EMBL/GenBank/DDBJ whole genome shotgun (WGS) entry which is preliminary data.</text>
</comment>
<evidence type="ECO:0000313" key="3">
    <source>
        <dbReference type="Proteomes" id="UP001210261"/>
    </source>
</evidence>
<keyword evidence="1" id="KW-0472">Membrane</keyword>
<keyword evidence="1" id="KW-1133">Transmembrane helix</keyword>
<evidence type="ECO:0000313" key="2">
    <source>
        <dbReference type="EMBL" id="MDA3968495.1"/>
    </source>
</evidence>
<dbReference type="RefSeq" id="WP_271020782.1">
    <property type="nucleotide sequence ID" value="NZ_JAQHXR010000001.1"/>
</dbReference>
<accession>A0ABT4VCS1</accession>
<gene>
    <name evidence="2" type="ORF">PF021_02265</name>
</gene>
<keyword evidence="3" id="KW-1185">Reference proteome</keyword>
<dbReference type="EMBL" id="JAQHXR010000001">
    <property type="protein sequence ID" value="MDA3968495.1"/>
    <property type="molecule type" value="Genomic_DNA"/>
</dbReference>
<proteinExistence type="predicted"/>
<name>A0ABT4VCS1_9HELI</name>